<feature type="compositionally biased region" description="Basic residues" evidence="2">
    <location>
        <begin position="1"/>
        <end position="11"/>
    </location>
</feature>
<dbReference type="PANTHER" id="PTHR33322:SF8">
    <property type="entry name" value="BAG FAMILY MOLECULAR CHAPERONE REGULATOR 5, MITOCHONDRIAL"/>
    <property type="match status" value="1"/>
</dbReference>
<proteinExistence type="predicted"/>
<dbReference type="GO" id="GO:0009506">
    <property type="term" value="C:plasmodesma"/>
    <property type="evidence" value="ECO:0007669"/>
    <property type="project" value="TreeGrafter"/>
</dbReference>
<dbReference type="GO" id="GO:0006457">
    <property type="term" value="P:protein folding"/>
    <property type="evidence" value="ECO:0007669"/>
    <property type="project" value="TreeGrafter"/>
</dbReference>
<feature type="region of interest" description="Disordered" evidence="2">
    <location>
        <begin position="111"/>
        <end position="162"/>
    </location>
</feature>
<reference evidence="4 5" key="1">
    <citation type="submission" date="2019-11" db="EMBL/GenBank/DDBJ databases">
        <title>Whole genome sequence of Oryza granulata.</title>
        <authorList>
            <person name="Li W."/>
        </authorList>
    </citation>
    <scope>NUCLEOTIDE SEQUENCE [LARGE SCALE GENOMIC DNA]</scope>
    <source>
        <strain evidence="5">cv. Menghai</strain>
        <tissue evidence="4">Leaf</tissue>
    </source>
</reference>
<accession>A0A6G1DC45</accession>
<keyword evidence="1" id="KW-0143">Chaperone</keyword>
<evidence type="ECO:0000256" key="1">
    <source>
        <dbReference type="ARBA" id="ARBA00023186"/>
    </source>
</evidence>
<evidence type="ECO:0000259" key="3">
    <source>
        <dbReference type="Pfam" id="PF02179"/>
    </source>
</evidence>
<feature type="compositionally biased region" description="Low complexity" evidence="2">
    <location>
        <begin position="124"/>
        <end position="133"/>
    </location>
</feature>
<keyword evidence="5" id="KW-1185">Reference proteome</keyword>
<evidence type="ECO:0000313" key="5">
    <source>
        <dbReference type="Proteomes" id="UP000479710"/>
    </source>
</evidence>
<dbReference type="GO" id="GO:0051087">
    <property type="term" value="F:protein-folding chaperone binding"/>
    <property type="evidence" value="ECO:0007669"/>
    <property type="project" value="InterPro"/>
</dbReference>
<dbReference type="PANTHER" id="PTHR33322">
    <property type="entry name" value="BAG DOMAIN CONTAINING PROTEIN, EXPRESSED"/>
    <property type="match status" value="1"/>
</dbReference>
<dbReference type="InterPro" id="IPR003103">
    <property type="entry name" value="BAG_domain"/>
</dbReference>
<dbReference type="EMBL" id="SPHZ02000006">
    <property type="protein sequence ID" value="KAF0909734.1"/>
    <property type="molecule type" value="Genomic_DNA"/>
</dbReference>
<comment type="caution">
    <text evidence="4">The sequence shown here is derived from an EMBL/GenBank/DDBJ whole genome shotgun (WGS) entry which is preliminary data.</text>
</comment>
<evidence type="ECO:0000256" key="2">
    <source>
        <dbReference type="SAM" id="MobiDB-lite"/>
    </source>
</evidence>
<dbReference type="OrthoDB" id="1907216at2759"/>
<sequence>MRRRPRSRRRFGGTWSGGTPRPFAPPMPRRRGWSGCSGGRARFSETLMAVLLRLDAVPGYYPAVREARHAMTHRVVGLQEVFDAVLAASEADACGVPVSLDQVLEGIWEGARETPAPPPRGEAKAAASGSASGDAERSRRREAIVESAEAGSGDGERSRMGL</sequence>
<dbReference type="AlphaFoldDB" id="A0A6G1DC45"/>
<gene>
    <name evidence="4" type="ORF">E2562_000063</name>
</gene>
<organism evidence="4 5">
    <name type="scientific">Oryza meyeriana var. granulata</name>
    <dbReference type="NCBI Taxonomy" id="110450"/>
    <lineage>
        <taxon>Eukaryota</taxon>
        <taxon>Viridiplantae</taxon>
        <taxon>Streptophyta</taxon>
        <taxon>Embryophyta</taxon>
        <taxon>Tracheophyta</taxon>
        <taxon>Spermatophyta</taxon>
        <taxon>Magnoliopsida</taxon>
        <taxon>Liliopsida</taxon>
        <taxon>Poales</taxon>
        <taxon>Poaceae</taxon>
        <taxon>BOP clade</taxon>
        <taxon>Oryzoideae</taxon>
        <taxon>Oryzeae</taxon>
        <taxon>Oryzinae</taxon>
        <taxon>Oryza</taxon>
        <taxon>Oryza meyeriana</taxon>
    </lineage>
</organism>
<protein>
    <recommendedName>
        <fullName evidence="3">BAG domain-containing protein</fullName>
    </recommendedName>
</protein>
<evidence type="ECO:0000313" key="4">
    <source>
        <dbReference type="EMBL" id="KAF0909734.1"/>
    </source>
</evidence>
<name>A0A6G1DC45_9ORYZ</name>
<feature type="region of interest" description="Disordered" evidence="2">
    <location>
        <begin position="1"/>
        <end position="36"/>
    </location>
</feature>
<dbReference type="Proteomes" id="UP000479710">
    <property type="component" value="Unassembled WGS sequence"/>
</dbReference>
<feature type="compositionally biased region" description="Basic and acidic residues" evidence="2">
    <location>
        <begin position="134"/>
        <end position="144"/>
    </location>
</feature>
<dbReference type="SUPFAM" id="SSF63491">
    <property type="entry name" value="BAG domain"/>
    <property type="match status" value="1"/>
</dbReference>
<dbReference type="Pfam" id="PF02179">
    <property type="entry name" value="BAG"/>
    <property type="match status" value="1"/>
</dbReference>
<dbReference type="InterPro" id="IPR040400">
    <property type="entry name" value="BAG5/6/7/8"/>
</dbReference>
<feature type="domain" description="BAG" evidence="3">
    <location>
        <begin position="42"/>
        <end position="84"/>
    </location>
</feature>